<dbReference type="AlphaFoldDB" id="A0A1B8GQ74"/>
<accession>A0A1B8GQ74</accession>
<reference evidence="3" key="2">
    <citation type="journal article" date="2018" name="Nat. Commun.">
        <title>Extreme sensitivity to ultraviolet light in the fungal pathogen causing white-nose syndrome of bats.</title>
        <authorList>
            <person name="Palmer J.M."/>
            <person name="Drees K.P."/>
            <person name="Foster J.T."/>
            <person name="Lindner D.L."/>
        </authorList>
    </citation>
    <scope>NUCLEOTIDE SEQUENCE [LARGE SCALE GENOMIC DNA]</scope>
    <source>
        <strain evidence="3">UAMH 10579</strain>
    </source>
</reference>
<feature type="transmembrane region" description="Helical" evidence="1">
    <location>
        <begin position="64"/>
        <end position="92"/>
    </location>
</feature>
<evidence type="ECO:0000313" key="2">
    <source>
        <dbReference type="EMBL" id="OBT97989.2"/>
    </source>
</evidence>
<keyword evidence="1" id="KW-0472">Membrane</keyword>
<keyword evidence="1" id="KW-0812">Transmembrane</keyword>
<sequence length="198" mass="22869">MFDADKWRQPYHPSRRHPRRDLTLRYFEIMFSIVVVVLSFPYVFRVPPNLVASSKYHGRPDGVTNAYFVLSMLFGFFMTALTIIICAVRIWLLHFRPGRATSTSTSLNQFNANPHDSRNVRWIIHRSRTNQDSGLLLFWILSLIWWNVARVLPIGAQYPVVSDLLQIIISIIVALQIILLIFSLRIGMADSRNARAGL</sequence>
<feature type="transmembrane region" description="Helical" evidence="1">
    <location>
        <begin position="24"/>
        <end position="44"/>
    </location>
</feature>
<name>A0A1B8GQ74_9PEZI</name>
<dbReference type="GeneID" id="28837310"/>
<reference evidence="2 3" key="1">
    <citation type="submission" date="2016-03" db="EMBL/GenBank/DDBJ databases">
        <title>Comparative genomics of Pseudogymnoascus destructans, the fungus causing white-nose syndrome of bats.</title>
        <authorList>
            <person name="Palmer J.M."/>
            <person name="Drees K.P."/>
            <person name="Foster J.T."/>
            <person name="Lindner D.L."/>
        </authorList>
    </citation>
    <scope>NUCLEOTIDE SEQUENCE [LARGE SCALE GENOMIC DNA]</scope>
    <source>
        <strain evidence="2 3">UAMH 10579</strain>
    </source>
</reference>
<evidence type="ECO:0000313" key="3">
    <source>
        <dbReference type="Proteomes" id="UP000091956"/>
    </source>
</evidence>
<keyword evidence="1" id="KW-1133">Transmembrane helix</keyword>
<organism evidence="2 3">
    <name type="scientific">Pseudogymnoascus verrucosus</name>
    <dbReference type="NCBI Taxonomy" id="342668"/>
    <lineage>
        <taxon>Eukaryota</taxon>
        <taxon>Fungi</taxon>
        <taxon>Dikarya</taxon>
        <taxon>Ascomycota</taxon>
        <taxon>Pezizomycotina</taxon>
        <taxon>Leotiomycetes</taxon>
        <taxon>Thelebolales</taxon>
        <taxon>Thelebolaceae</taxon>
        <taxon>Pseudogymnoascus</taxon>
    </lineage>
</organism>
<evidence type="ECO:0000256" key="1">
    <source>
        <dbReference type="SAM" id="Phobius"/>
    </source>
</evidence>
<feature type="transmembrane region" description="Helical" evidence="1">
    <location>
        <begin position="134"/>
        <end position="152"/>
    </location>
</feature>
<dbReference type="Proteomes" id="UP000091956">
    <property type="component" value="Unassembled WGS sequence"/>
</dbReference>
<keyword evidence="3" id="KW-1185">Reference proteome</keyword>
<dbReference type="EMBL" id="KV460219">
    <property type="protein sequence ID" value="OBT97989.2"/>
    <property type="molecule type" value="Genomic_DNA"/>
</dbReference>
<proteinExistence type="predicted"/>
<dbReference type="RefSeq" id="XP_018131722.2">
    <property type="nucleotide sequence ID" value="XM_018273403.2"/>
</dbReference>
<feature type="transmembrane region" description="Helical" evidence="1">
    <location>
        <begin position="164"/>
        <end position="184"/>
    </location>
</feature>
<protein>
    <submittedName>
        <fullName evidence="2">Uncharacterized protein</fullName>
    </submittedName>
</protein>
<gene>
    <name evidence="2" type="ORF">VE01_03924</name>
</gene>